<comment type="caution">
    <text evidence="1">The sequence shown here is derived from an EMBL/GenBank/DDBJ whole genome shotgun (WGS) entry which is preliminary data.</text>
</comment>
<dbReference type="SUPFAM" id="SSF51735">
    <property type="entry name" value="NAD(P)-binding Rossmann-fold domains"/>
    <property type="match status" value="1"/>
</dbReference>
<dbReference type="RefSeq" id="WP_289608536.1">
    <property type="nucleotide sequence ID" value="NZ_JAUDCG010000077.1"/>
</dbReference>
<evidence type="ECO:0008006" key="3">
    <source>
        <dbReference type="Google" id="ProtNLM"/>
    </source>
</evidence>
<evidence type="ECO:0000313" key="1">
    <source>
        <dbReference type="EMBL" id="MDM8158110.1"/>
    </source>
</evidence>
<protein>
    <recommendedName>
        <fullName evidence="3">Dipicolinate synthase</fullName>
    </recommendedName>
</protein>
<evidence type="ECO:0000313" key="2">
    <source>
        <dbReference type="Proteomes" id="UP001529340"/>
    </source>
</evidence>
<gene>
    <name evidence="1" type="ORF">QUV96_10780</name>
</gene>
<reference evidence="1" key="1">
    <citation type="submission" date="2023-06" db="EMBL/GenBank/DDBJ databases">
        <title>Identification and characterization of horizontal gene transfer across gut microbiota members of farm animals based on homology search.</title>
        <authorList>
            <person name="Schwarzerova J."/>
            <person name="Nykrynova M."/>
            <person name="Jureckova K."/>
            <person name="Cejkova D."/>
            <person name="Rychlik I."/>
        </authorList>
    </citation>
    <scope>NUCLEOTIDE SEQUENCE</scope>
    <source>
        <strain evidence="1">ET39</strain>
    </source>
</reference>
<reference evidence="1" key="2">
    <citation type="submission" date="2023-06" db="EMBL/GenBank/DDBJ databases">
        <authorList>
            <person name="Zeman M."/>
            <person name="Kubasova T."/>
            <person name="Jahodarova E."/>
            <person name="Nykrynova M."/>
            <person name="Rychlik I."/>
        </authorList>
    </citation>
    <scope>NUCLEOTIDE SEQUENCE</scope>
    <source>
        <strain evidence="1">ET39</strain>
    </source>
</reference>
<organism evidence="1 2">
    <name type="scientific">Amedibacillus dolichus</name>
    <dbReference type="NCBI Taxonomy" id="31971"/>
    <lineage>
        <taxon>Bacteria</taxon>
        <taxon>Bacillati</taxon>
        <taxon>Bacillota</taxon>
        <taxon>Erysipelotrichia</taxon>
        <taxon>Erysipelotrichales</taxon>
        <taxon>Erysipelotrichaceae</taxon>
        <taxon>Amedibacillus</taxon>
    </lineage>
</organism>
<proteinExistence type="predicted"/>
<dbReference type="Gene3D" id="3.40.50.720">
    <property type="entry name" value="NAD(P)-binding Rossmann-like Domain"/>
    <property type="match status" value="1"/>
</dbReference>
<dbReference type="InterPro" id="IPR036291">
    <property type="entry name" value="NAD(P)-bd_dom_sf"/>
</dbReference>
<sequence>MIVSVWGSERRMEVVRSLLRKEHTCMAMEALFDFDLTKLDALILPMQGVQGEKGDYMDRAHIPVPKTFWECLREDCRIFSGRPTRFLESLSQPKSYYLSDERFLNENAALTAQGTLFYVLDHTNRILSKCSADIIGRGHCGQAIGALLSQLGVRVRYIRHGRAQGSDERTLSEWQQDDCADFVIHCAPYQLIEETAIEQWHHPTCVIDISGTLRSVEAHLSQKGHTYVRAANLPEQFAWNSSGEAIVGFIRRQLHV</sequence>
<dbReference type="Proteomes" id="UP001529340">
    <property type="component" value="Unassembled WGS sequence"/>
</dbReference>
<accession>A0ABT7UGM7</accession>
<dbReference type="EMBL" id="JAUDCG010000077">
    <property type="protein sequence ID" value="MDM8158110.1"/>
    <property type="molecule type" value="Genomic_DNA"/>
</dbReference>
<name>A0ABT7UGM7_9FIRM</name>
<keyword evidence="2" id="KW-1185">Reference proteome</keyword>